<evidence type="ECO:0000313" key="2">
    <source>
        <dbReference type="EMBL" id="AIY82815.1"/>
    </source>
</evidence>
<organism evidence="2 3">
    <name type="scientific">Clostridium baratii str. Sullivan</name>
    <dbReference type="NCBI Taxonomy" id="1415775"/>
    <lineage>
        <taxon>Bacteria</taxon>
        <taxon>Bacillati</taxon>
        <taxon>Bacillota</taxon>
        <taxon>Clostridia</taxon>
        <taxon>Eubacteriales</taxon>
        <taxon>Clostridiaceae</taxon>
        <taxon>Clostridium</taxon>
    </lineage>
</organism>
<dbReference type="NCBIfam" id="TIGR02937">
    <property type="entry name" value="sigma70-ECF"/>
    <property type="match status" value="1"/>
</dbReference>
<dbReference type="InterPro" id="IPR014284">
    <property type="entry name" value="RNA_pol_sigma-70_dom"/>
</dbReference>
<evidence type="ECO:0000259" key="1">
    <source>
        <dbReference type="Pfam" id="PF04542"/>
    </source>
</evidence>
<evidence type="ECO:0000313" key="3">
    <source>
        <dbReference type="Proteomes" id="UP000030635"/>
    </source>
</evidence>
<gene>
    <name evidence="2" type="ORF">U729_500</name>
</gene>
<dbReference type="RefSeq" id="WP_052139380.1">
    <property type="nucleotide sequence ID" value="NZ_CP006905.1"/>
</dbReference>
<dbReference type="OrthoDB" id="1954605at2"/>
<keyword evidence="3" id="KW-1185">Reference proteome</keyword>
<dbReference type="Proteomes" id="UP000030635">
    <property type="component" value="Chromosome"/>
</dbReference>
<dbReference type="GO" id="GO:0003700">
    <property type="term" value="F:DNA-binding transcription factor activity"/>
    <property type="evidence" value="ECO:0007669"/>
    <property type="project" value="InterPro"/>
</dbReference>
<dbReference type="Pfam" id="PF04542">
    <property type="entry name" value="Sigma70_r2"/>
    <property type="match status" value="1"/>
</dbReference>
<accession>A0A0A7FV90</accession>
<dbReference type="KEGG" id="cbv:U729_500"/>
<dbReference type="GO" id="GO:0006352">
    <property type="term" value="P:DNA-templated transcription initiation"/>
    <property type="evidence" value="ECO:0007669"/>
    <property type="project" value="InterPro"/>
</dbReference>
<name>A0A0A7FV90_9CLOT</name>
<sequence>MNDLNLLKLAKKNDMNAKEELIVKYTPLIRKQIKKYSYIDCYDNEDLMQYGILSILKAINTFDLDKSSSFSSYVMWTVCNNFAYLCRGNNSDRKTHSLNLQTEAGDEIIDILVDETNIEEDFINSSEEERISSVIKLLDNDEKNLFNFLMYSNVKCALKRYSEKYNIDYSKCLYKKKKLASKLRILLNNI</sequence>
<dbReference type="eggNOG" id="COG1595">
    <property type="taxonomic scope" value="Bacteria"/>
</dbReference>
<dbReference type="EMBL" id="CP006905">
    <property type="protein sequence ID" value="AIY82815.1"/>
    <property type="molecule type" value="Genomic_DNA"/>
</dbReference>
<dbReference type="InterPro" id="IPR013325">
    <property type="entry name" value="RNA_pol_sigma_r2"/>
</dbReference>
<dbReference type="STRING" id="1561.NPD11_2489"/>
<dbReference type="SUPFAM" id="SSF88946">
    <property type="entry name" value="Sigma2 domain of RNA polymerase sigma factors"/>
    <property type="match status" value="1"/>
</dbReference>
<dbReference type="HOGENOM" id="CLU_1341328_0_0_9"/>
<feature type="domain" description="RNA polymerase sigma-70 region 2" evidence="1">
    <location>
        <begin position="21"/>
        <end position="87"/>
    </location>
</feature>
<dbReference type="Gene3D" id="1.10.1740.10">
    <property type="match status" value="1"/>
</dbReference>
<dbReference type="AlphaFoldDB" id="A0A0A7FV90"/>
<protein>
    <submittedName>
        <fullName evidence="2">RNA polymerase sigma factor, sigma-70 family protein</fullName>
    </submittedName>
</protein>
<proteinExistence type="predicted"/>
<reference evidence="2 3" key="1">
    <citation type="journal article" date="2015" name="Infect. Genet. Evol.">
        <title>Genomic sequences of six botulinum neurotoxin-producing strains representing three clostridial species illustrate the mobility and diversity of botulinum neurotoxin genes.</title>
        <authorList>
            <person name="Smith T.J."/>
            <person name="Hill K.K."/>
            <person name="Xie G."/>
            <person name="Foley B.T."/>
            <person name="Williamson C.H."/>
            <person name="Foster J.T."/>
            <person name="Johnson S.L."/>
            <person name="Chertkov O."/>
            <person name="Teshima H."/>
            <person name="Gibbons H.S."/>
            <person name="Johnsky L.A."/>
            <person name="Karavis M.A."/>
            <person name="Smith L.A."/>
        </authorList>
    </citation>
    <scope>NUCLEOTIDE SEQUENCE [LARGE SCALE GENOMIC DNA]</scope>
    <source>
        <strain evidence="2">Sullivan</strain>
    </source>
</reference>
<dbReference type="InterPro" id="IPR007627">
    <property type="entry name" value="RNA_pol_sigma70_r2"/>
</dbReference>